<evidence type="ECO:0000256" key="1">
    <source>
        <dbReference type="SAM" id="MobiDB-lite"/>
    </source>
</evidence>
<feature type="compositionally biased region" description="Basic and acidic residues" evidence="1">
    <location>
        <begin position="71"/>
        <end position="82"/>
    </location>
</feature>
<keyword evidence="3" id="KW-1185">Reference proteome</keyword>
<evidence type="ECO:0008006" key="4">
    <source>
        <dbReference type="Google" id="ProtNLM"/>
    </source>
</evidence>
<feature type="region of interest" description="Disordered" evidence="1">
    <location>
        <begin position="1"/>
        <end position="54"/>
    </location>
</feature>
<feature type="region of interest" description="Disordered" evidence="1">
    <location>
        <begin position="63"/>
        <end position="82"/>
    </location>
</feature>
<organism evidence="2 3">
    <name type="scientific">Paraprevotella xylaniphila YIT 11841</name>
    <dbReference type="NCBI Taxonomy" id="762982"/>
    <lineage>
        <taxon>Bacteria</taxon>
        <taxon>Pseudomonadati</taxon>
        <taxon>Bacteroidota</taxon>
        <taxon>Bacteroidia</taxon>
        <taxon>Bacteroidales</taxon>
        <taxon>Prevotellaceae</taxon>
        <taxon>Paraprevotella</taxon>
    </lineage>
</organism>
<feature type="non-terminal residue" evidence="2">
    <location>
        <position position="1"/>
    </location>
</feature>
<name>F3QV35_9BACT</name>
<dbReference type="HOGENOM" id="CLU_2547967_0_0_10"/>
<comment type="caution">
    <text evidence="2">The sequence shown here is derived from an EMBL/GenBank/DDBJ whole genome shotgun (WGS) entry which is preliminary data.</text>
</comment>
<proteinExistence type="predicted"/>
<reference evidence="2 3" key="1">
    <citation type="submission" date="2011-02" db="EMBL/GenBank/DDBJ databases">
        <authorList>
            <person name="Weinstock G."/>
            <person name="Sodergren E."/>
            <person name="Clifton S."/>
            <person name="Fulton L."/>
            <person name="Fulton B."/>
            <person name="Courtney L."/>
            <person name="Fronick C."/>
            <person name="Harrison M."/>
            <person name="Strong C."/>
            <person name="Farmer C."/>
            <person name="Delahaunty K."/>
            <person name="Markovic C."/>
            <person name="Hall O."/>
            <person name="Minx P."/>
            <person name="Tomlinson C."/>
            <person name="Mitreva M."/>
            <person name="Hou S."/>
            <person name="Chen J."/>
            <person name="Wollam A."/>
            <person name="Pepin K.H."/>
            <person name="Johnson M."/>
            <person name="Bhonagiri V."/>
            <person name="Zhang X."/>
            <person name="Suruliraj S."/>
            <person name="Warren W."/>
            <person name="Chinwalla A."/>
            <person name="Mardis E.R."/>
            <person name="Wilson R.K."/>
        </authorList>
    </citation>
    <scope>NUCLEOTIDE SEQUENCE [LARGE SCALE GENOMIC DNA]</scope>
    <source>
        <strain evidence="2 3">YIT 11841</strain>
    </source>
</reference>
<gene>
    <name evidence="2" type="ORF">HMPREF9442_02059</name>
</gene>
<dbReference type="AlphaFoldDB" id="F3QV35"/>
<evidence type="ECO:0000313" key="3">
    <source>
        <dbReference type="Proteomes" id="UP000005546"/>
    </source>
</evidence>
<accession>F3QV35</accession>
<dbReference type="Proteomes" id="UP000005546">
    <property type="component" value="Unassembled WGS sequence"/>
</dbReference>
<feature type="compositionally biased region" description="Polar residues" evidence="1">
    <location>
        <begin position="38"/>
        <end position="54"/>
    </location>
</feature>
<sequence length="82" mass="9098">AALDRKIQLELAPPTPEVAEKENEGQQVKPEAEDVRNRQAQYSENAPPQIRNPSESIIANHTITGHPGLYAKEETRSKGLKI</sequence>
<dbReference type="EMBL" id="AFBR01000064">
    <property type="protein sequence ID" value="EGG52894.1"/>
    <property type="molecule type" value="Genomic_DNA"/>
</dbReference>
<protein>
    <recommendedName>
        <fullName evidence="4">DNA methylase</fullName>
    </recommendedName>
</protein>
<feature type="compositionally biased region" description="Basic and acidic residues" evidence="1">
    <location>
        <begin position="18"/>
        <end position="37"/>
    </location>
</feature>
<dbReference type="eggNOG" id="COG0553">
    <property type="taxonomic scope" value="Bacteria"/>
</dbReference>
<evidence type="ECO:0000313" key="2">
    <source>
        <dbReference type="EMBL" id="EGG52894.1"/>
    </source>
</evidence>
<dbReference type="STRING" id="762982.HMPREF9442_02059"/>